<proteinExistence type="predicted"/>
<comment type="caution">
    <text evidence="1">The sequence shown here is derived from an EMBL/GenBank/DDBJ whole genome shotgun (WGS) entry which is preliminary data.</text>
</comment>
<evidence type="ECO:0000313" key="1">
    <source>
        <dbReference type="EMBL" id="KAJ8355980.1"/>
    </source>
</evidence>
<dbReference type="InterPro" id="IPR015422">
    <property type="entry name" value="PyrdxlP-dep_Trfase_small"/>
</dbReference>
<sequence length="68" mass="7538">MAFYNHQETAEKSAVLSTLAEKARLVPGIQCNPVQGAMYAFPRIFIPPRAGEEAKVCQPHRPSAFTYT</sequence>
<dbReference type="Gene3D" id="3.90.1150.10">
    <property type="entry name" value="Aspartate Aminotransferase, domain 1"/>
    <property type="match status" value="1"/>
</dbReference>
<protein>
    <submittedName>
        <fullName evidence="1">Uncharacterized protein</fullName>
    </submittedName>
</protein>
<dbReference type="EMBL" id="JAINUF010000006">
    <property type="protein sequence ID" value="KAJ8355980.1"/>
    <property type="molecule type" value="Genomic_DNA"/>
</dbReference>
<keyword evidence="2" id="KW-1185">Reference proteome</keyword>
<reference evidence="1" key="1">
    <citation type="journal article" date="2023" name="Science">
        <title>Genome structures resolve the early diversification of teleost fishes.</title>
        <authorList>
            <person name="Parey E."/>
            <person name="Louis A."/>
            <person name="Montfort J."/>
            <person name="Bouchez O."/>
            <person name="Roques C."/>
            <person name="Iampietro C."/>
            <person name="Lluch J."/>
            <person name="Castinel A."/>
            <person name="Donnadieu C."/>
            <person name="Desvignes T."/>
            <person name="Floi Bucao C."/>
            <person name="Jouanno E."/>
            <person name="Wen M."/>
            <person name="Mejri S."/>
            <person name="Dirks R."/>
            <person name="Jansen H."/>
            <person name="Henkel C."/>
            <person name="Chen W.J."/>
            <person name="Zahm M."/>
            <person name="Cabau C."/>
            <person name="Klopp C."/>
            <person name="Thompson A.W."/>
            <person name="Robinson-Rechavi M."/>
            <person name="Braasch I."/>
            <person name="Lecointre G."/>
            <person name="Bobe J."/>
            <person name="Postlethwait J.H."/>
            <person name="Berthelot C."/>
            <person name="Roest Crollius H."/>
            <person name="Guiguen Y."/>
        </authorList>
    </citation>
    <scope>NUCLEOTIDE SEQUENCE</scope>
    <source>
        <strain evidence="1">WJC10195</strain>
    </source>
</reference>
<name>A0A9Q1FCU6_SYNKA</name>
<dbReference type="Proteomes" id="UP001152622">
    <property type="component" value="Chromosome 6"/>
</dbReference>
<evidence type="ECO:0000313" key="2">
    <source>
        <dbReference type="Proteomes" id="UP001152622"/>
    </source>
</evidence>
<dbReference type="AlphaFoldDB" id="A0A9Q1FCU6"/>
<organism evidence="1 2">
    <name type="scientific">Synaphobranchus kaupii</name>
    <name type="common">Kaup's arrowtooth eel</name>
    <dbReference type="NCBI Taxonomy" id="118154"/>
    <lineage>
        <taxon>Eukaryota</taxon>
        <taxon>Metazoa</taxon>
        <taxon>Chordata</taxon>
        <taxon>Craniata</taxon>
        <taxon>Vertebrata</taxon>
        <taxon>Euteleostomi</taxon>
        <taxon>Actinopterygii</taxon>
        <taxon>Neopterygii</taxon>
        <taxon>Teleostei</taxon>
        <taxon>Anguilliformes</taxon>
        <taxon>Synaphobranchidae</taxon>
        <taxon>Synaphobranchus</taxon>
    </lineage>
</organism>
<accession>A0A9Q1FCU6</accession>
<dbReference type="OrthoDB" id="8865354at2759"/>
<gene>
    <name evidence="1" type="ORF">SKAU_G00187740</name>
</gene>